<reference evidence="1" key="1">
    <citation type="journal article" date="2014" name="Front. Microbiol.">
        <title>High frequency of phylogenetically diverse reductive dehalogenase-homologous genes in deep subseafloor sedimentary metagenomes.</title>
        <authorList>
            <person name="Kawai M."/>
            <person name="Futagami T."/>
            <person name="Toyoda A."/>
            <person name="Takaki Y."/>
            <person name="Nishi S."/>
            <person name="Hori S."/>
            <person name="Arai W."/>
            <person name="Tsubouchi T."/>
            <person name="Morono Y."/>
            <person name="Uchiyama I."/>
            <person name="Ito T."/>
            <person name="Fujiyama A."/>
            <person name="Inagaki F."/>
            <person name="Takami H."/>
        </authorList>
    </citation>
    <scope>NUCLEOTIDE SEQUENCE</scope>
    <source>
        <strain evidence="1">Expedition CK06-06</strain>
    </source>
</reference>
<dbReference type="EMBL" id="BARU01019522">
    <property type="protein sequence ID" value="GAH53724.1"/>
    <property type="molecule type" value="Genomic_DNA"/>
</dbReference>
<accession>X1HIR6</accession>
<sequence length="221" mass="23375">VPGQVLLTKGANQDPEWGDVAGWAERLFWLTIPEPSISLAVAAASSLPGRTATPSLTVPTPPSISATAEESWLLVEDCEAAWDEYVQANVTSTADAVEKKIGTASAKMAVADLAAVGRLATHDIGPFDLSPYTYLKVWIRSSTALSSGDISILLDEHAQCVSPLKDLDIGDISADTWTQVTLDMGDTSGLTAIISIGIDMDIDKGIFNFWIDQVRATKGGA</sequence>
<proteinExistence type="predicted"/>
<comment type="caution">
    <text evidence="1">The sequence shown here is derived from an EMBL/GenBank/DDBJ whole genome shotgun (WGS) entry which is preliminary data.</text>
</comment>
<feature type="non-terminal residue" evidence="1">
    <location>
        <position position="1"/>
    </location>
</feature>
<organism evidence="1">
    <name type="scientific">marine sediment metagenome</name>
    <dbReference type="NCBI Taxonomy" id="412755"/>
    <lineage>
        <taxon>unclassified sequences</taxon>
        <taxon>metagenomes</taxon>
        <taxon>ecological metagenomes</taxon>
    </lineage>
</organism>
<dbReference type="Gene3D" id="2.60.120.430">
    <property type="entry name" value="Galactose-binding lectin"/>
    <property type="match status" value="1"/>
</dbReference>
<name>X1HIR6_9ZZZZ</name>
<evidence type="ECO:0000313" key="1">
    <source>
        <dbReference type="EMBL" id="GAH53724.1"/>
    </source>
</evidence>
<dbReference type="AlphaFoldDB" id="X1HIR6"/>
<evidence type="ECO:0008006" key="2">
    <source>
        <dbReference type="Google" id="ProtNLM"/>
    </source>
</evidence>
<protein>
    <recommendedName>
        <fullName evidence="2">CBM-cenC domain-containing protein</fullName>
    </recommendedName>
</protein>
<gene>
    <name evidence="1" type="ORF">S03H2_32147</name>
</gene>